<sequence>MGPVLKDPFCLSERLDDQVSAQAPDHWSDPWSVVLRLVGMQVIWSVVAILGLLMSSAHRDSMSDLTAAPQLLSQGADFGCEVVQFFTFIVSRALLIPQDRMMAAIVERPRAAILAGVAGARTVEMSWSSLYKKAGQASNRLVWKVVNAFRVSRFSECVLIWSRSDMSDSQDISSTRPVFMDDEKDIDMVDEMYEAAKQMGKDMPVGLGGNFEYSRARGRAESEEEWISQLGAAPHQMNPNVYRTMVSVQAQWLRVHRSEPTVNQMLHCFMFKRSPYQVGFCYLQSAVEKIIESNPSSQKTWKPHWFYASGAWEFVEGVELKRPRIQRRFRMPGRVVVQDASMELDRADLSAAEQEQVDVVLALPSSERATNRLLVNEGLINFVAMRPSRSDLVMLAKLLKTAKGSSGRSAGGTQQARVGASPHMSVAWSQATAKTVSPAREAQKRRADEQLPLDTVKRRVEHYKKTCLCDEIICNAQNFITFTKDK</sequence>
<dbReference type="EMBL" id="CABIKO010000987">
    <property type="protein sequence ID" value="VVA40453.1"/>
    <property type="molecule type" value="Genomic_DNA"/>
</dbReference>
<dbReference type="Proteomes" id="UP000327085">
    <property type="component" value="Unassembled WGS sequence"/>
</dbReference>
<proteinExistence type="predicted"/>
<dbReference type="InParanoid" id="A0A5E4GLF7"/>
<reference evidence="3" key="1">
    <citation type="journal article" date="2020" name="Plant J.">
        <title>Transposons played a major role in the diversification between the closely related almond and peach genomes: results from the almond genome sequence.</title>
        <authorList>
            <person name="Alioto T."/>
            <person name="Alexiou K.G."/>
            <person name="Bardil A."/>
            <person name="Barteri F."/>
            <person name="Castanera R."/>
            <person name="Cruz F."/>
            <person name="Dhingra A."/>
            <person name="Duval H."/>
            <person name="Fernandez I Marti A."/>
            <person name="Frias L."/>
            <person name="Galan B."/>
            <person name="Garcia J.L."/>
            <person name="Howad W."/>
            <person name="Gomez-Garrido J."/>
            <person name="Gut M."/>
            <person name="Julca I."/>
            <person name="Morata J."/>
            <person name="Puigdomenech P."/>
            <person name="Ribeca P."/>
            <person name="Rubio Cabetas M.J."/>
            <person name="Vlasova A."/>
            <person name="Wirthensohn M."/>
            <person name="Garcia-Mas J."/>
            <person name="Gabaldon T."/>
            <person name="Casacuberta J.M."/>
            <person name="Arus P."/>
        </authorList>
    </citation>
    <scope>NUCLEOTIDE SEQUENCE [LARGE SCALE GENOMIC DNA]</scope>
    <source>
        <strain evidence="3">cv. Texas</strain>
    </source>
</reference>
<dbReference type="AlphaFoldDB" id="A0A5E4GLF7"/>
<evidence type="ECO:0000256" key="1">
    <source>
        <dbReference type="SAM" id="MobiDB-lite"/>
    </source>
</evidence>
<dbReference type="Gramene" id="VVA40453">
    <property type="protein sequence ID" value="VVA40453"/>
    <property type="gene ID" value="Prudul26B002129"/>
</dbReference>
<protein>
    <submittedName>
        <fullName evidence="2">PREDICTED: CISIN_1g0418261mg</fullName>
    </submittedName>
</protein>
<gene>
    <name evidence="2" type="ORF">ALMOND_2B002129</name>
</gene>
<evidence type="ECO:0000313" key="2">
    <source>
        <dbReference type="EMBL" id="VVA40453.1"/>
    </source>
</evidence>
<feature type="region of interest" description="Disordered" evidence="1">
    <location>
        <begin position="430"/>
        <end position="450"/>
    </location>
</feature>
<feature type="compositionally biased region" description="Basic and acidic residues" evidence="1">
    <location>
        <begin position="441"/>
        <end position="450"/>
    </location>
</feature>
<name>A0A5E4GLF7_PRUDU</name>
<accession>A0A5E4GLF7</accession>
<organism evidence="2 3">
    <name type="scientific">Prunus dulcis</name>
    <name type="common">Almond</name>
    <name type="synonym">Amygdalus dulcis</name>
    <dbReference type="NCBI Taxonomy" id="3755"/>
    <lineage>
        <taxon>Eukaryota</taxon>
        <taxon>Viridiplantae</taxon>
        <taxon>Streptophyta</taxon>
        <taxon>Embryophyta</taxon>
        <taxon>Tracheophyta</taxon>
        <taxon>Spermatophyta</taxon>
        <taxon>Magnoliopsida</taxon>
        <taxon>eudicotyledons</taxon>
        <taxon>Gunneridae</taxon>
        <taxon>Pentapetalae</taxon>
        <taxon>rosids</taxon>
        <taxon>fabids</taxon>
        <taxon>Rosales</taxon>
        <taxon>Rosaceae</taxon>
        <taxon>Amygdaloideae</taxon>
        <taxon>Amygdaleae</taxon>
        <taxon>Prunus</taxon>
    </lineage>
</organism>
<evidence type="ECO:0000313" key="3">
    <source>
        <dbReference type="Proteomes" id="UP000327085"/>
    </source>
</evidence>